<gene>
    <name evidence="11" type="ORF">AKAME5_000604700</name>
</gene>
<comment type="subcellular location">
    <subcellularLocation>
        <location evidence="1">Membrane</location>
        <topology evidence="1">Single-pass membrane protein</topology>
    </subcellularLocation>
</comment>
<dbReference type="PANTHER" id="PTHR24028:SF328">
    <property type="entry name" value="CADHERIN-3"/>
    <property type="match status" value="1"/>
</dbReference>
<evidence type="ECO:0000256" key="3">
    <source>
        <dbReference type="ARBA" id="ARBA00022737"/>
    </source>
</evidence>
<evidence type="ECO:0000256" key="1">
    <source>
        <dbReference type="ARBA" id="ARBA00004167"/>
    </source>
</evidence>
<dbReference type="Proteomes" id="UP001279410">
    <property type="component" value="Unassembled WGS sequence"/>
</dbReference>
<evidence type="ECO:0000256" key="6">
    <source>
        <dbReference type="ARBA" id="ARBA00023136"/>
    </source>
</evidence>
<evidence type="ECO:0000256" key="9">
    <source>
        <dbReference type="SAM" id="SignalP"/>
    </source>
</evidence>
<keyword evidence="12" id="KW-1185">Reference proteome</keyword>
<keyword evidence="3" id="KW-0677">Repeat</keyword>
<keyword evidence="5" id="KW-1133">Transmembrane helix</keyword>
<dbReference type="Gene3D" id="2.60.40.60">
    <property type="entry name" value="Cadherins"/>
    <property type="match status" value="2"/>
</dbReference>
<dbReference type="GO" id="GO:0005509">
    <property type="term" value="F:calcium ion binding"/>
    <property type="evidence" value="ECO:0007669"/>
    <property type="project" value="UniProtKB-UniRule"/>
</dbReference>
<dbReference type="GO" id="GO:0009653">
    <property type="term" value="P:anatomical structure morphogenesis"/>
    <property type="evidence" value="ECO:0007669"/>
    <property type="project" value="UniProtKB-ARBA"/>
</dbReference>
<dbReference type="GO" id="GO:0007156">
    <property type="term" value="P:homophilic cell adhesion via plasma membrane adhesion molecules"/>
    <property type="evidence" value="ECO:0007669"/>
    <property type="project" value="InterPro"/>
</dbReference>
<dbReference type="PROSITE" id="PS00232">
    <property type="entry name" value="CADHERIN_1"/>
    <property type="match status" value="1"/>
</dbReference>
<dbReference type="InterPro" id="IPR020894">
    <property type="entry name" value="Cadherin_CS"/>
</dbReference>
<keyword evidence="9" id="KW-0732">Signal</keyword>
<dbReference type="CDD" id="cd11304">
    <property type="entry name" value="Cadherin_repeat"/>
    <property type="match status" value="2"/>
</dbReference>
<proteinExistence type="predicted"/>
<dbReference type="AlphaFoldDB" id="A0AAD3R2P3"/>
<accession>A0AAD3R2P3</accession>
<name>A0AAD3R2P3_LATJO</name>
<evidence type="ECO:0000256" key="5">
    <source>
        <dbReference type="ARBA" id="ARBA00022989"/>
    </source>
</evidence>
<reference evidence="11" key="1">
    <citation type="submission" date="2022-08" db="EMBL/GenBank/DDBJ databases">
        <title>Genome sequencing of akame (Lates japonicus).</title>
        <authorList>
            <person name="Hashiguchi Y."/>
            <person name="Takahashi H."/>
        </authorList>
    </citation>
    <scope>NUCLEOTIDE SEQUENCE</scope>
    <source>
        <strain evidence="11">Kochi</strain>
    </source>
</reference>
<dbReference type="PROSITE" id="PS50268">
    <property type="entry name" value="CADHERIN_2"/>
    <property type="match status" value="1"/>
</dbReference>
<keyword evidence="4 8" id="KW-0106">Calcium</keyword>
<dbReference type="EMBL" id="BRZM01000016">
    <property type="protein sequence ID" value="GLD53268.1"/>
    <property type="molecule type" value="Genomic_DNA"/>
</dbReference>
<keyword evidence="7" id="KW-0325">Glycoprotein</keyword>
<keyword evidence="2" id="KW-0812">Transmembrane</keyword>
<protein>
    <submittedName>
        <fullName evidence="11">Neural-cadherin-like protein</fullName>
    </submittedName>
</protein>
<evidence type="ECO:0000256" key="7">
    <source>
        <dbReference type="ARBA" id="ARBA00023180"/>
    </source>
</evidence>
<sequence length="346" mass="38243">MTKAANGPVPLHDLLHLLPLLLLLHVSPVCLSAQPEHPARYFGHIAENSPAGTPVDGVLLPLGAGGCPGADLNASLQGDYASDFRLVHRRSHREHRGHLGLVSAKALDREFIAMYELRVQLPPRCLNRLAAVQVEVSDRNDNIPRFTTGNVTVEVDELTPLGTELARFDAKDGDAERNGRVTFYASPESHLLHVVPQTGQVRLVGSLQGVSRVTLRLYVKDGGDVALIGEPAFLRVDVHRSGRARRRPRALSEELTYTVTVPDHVRVGDLVFTVPDQRFEQRWFEVISEADSPVQIERDSGRLYLARSLREPAEVTVKIQNLRDEEEMKPIHHLMPVGANASCQPS</sequence>
<dbReference type="SUPFAM" id="SSF49313">
    <property type="entry name" value="Cadherin-like"/>
    <property type="match status" value="1"/>
</dbReference>
<evidence type="ECO:0000313" key="12">
    <source>
        <dbReference type="Proteomes" id="UP001279410"/>
    </source>
</evidence>
<evidence type="ECO:0000256" key="4">
    <source>
        <dbReference type="ARBA" id="ARBA00022837"/>
    </source>
</evidence>
<keyword evidence="6" id="KW-0472">Membrane</keyword>
<feature type="chain" id="PRO_5042212137" evidence="9">
    <location>
        <begin position="33"/>
        <end position="346"/>
    </location>
</feature>
<evidence type="ECO:0000313" key="11">
    <source>
        <dbReference type="EMBL" id="GLD53268.1"/>
    </source>
</evidence>
<feature type="domain" description="Cadherin" evidence="10">
    <location>
        <begin position="37"/>
        <end position="146"/>
    </location>
</feature>
<dbReference type="GO" id="GO:0005886">
    <property type="term" value="C:plasma membrane"/>
    <property type="evidence" value="ECO:0007669"/>
    <property type="project" value="InterPro"/>
</dbReference>
<comment type="caution">
    <text evidence="11">The sequence shown here is derived from an EMBL/GenBank/DDBJ whole genome shotgun (WGS) entry which is preliminary data.</text>
</comment>
<evidence type="ECO:0000259" key="10">
    <source>
        <dbReference type="PROSITE" id="PS50268"/>
    </source>
</evidence>
<feature type="signal peptide" evidence="9">
    <location>
        <begin position="1"/>
        <end position="32"/>
    </location>
</feature>
<dbReference type="InterPro" id="IPR015919">
    <property type="entry name" value="Cadherin-like_sf"/>
</dbReference>
<dbReference type="PANTHER" id="PTHR24028">
    <property type="entry name" value="CADHERIN-87A"/>
    <property type="match status" value="1"/>
</dbReference>
<evidence type="ECO:0000256" key="2">
    <source>
        <dbReference type="ARBA" id="ARBA00022692"/>
    </source>
</evidence>
<dbReference type="InterPro" id="IPR002126">
    <property type="entry name" value="Cadherin-like_dom"/>
</dbReference>
<dbReference type="InterPro" id="IPR050174">
    <property type="entry name" value="Protocadherin/Cadherin-CA"/>
</dbReference>
<organism evidence="11 12">
    <name type="scientific">Lates japonicus</name>
    <name type="common">Japanese lates</name>
    <dbReference type="NCBI Taxonomy" id="270547"/>
    <lineage>
        <taxon>Eukaryota</taxon>
        <taxon>Metazoa</taxon>
        <taxon>Chordata</taxon>
        <taxon>Craniata</taxon>
        <taxon>Vertebrata</taxon>
        <taxon>Euteleostomi</taxon>
        <taxon>Actinopterygii</taxon>
        <taxon>Neopterygii</taxon>
        <taxon>Teleostei</taxon>
        <taxon>Neoteleostei</taxon>
        <taxon>Acanthomorphata</taxon>
        <taxon>Carangaria</taxon>
        <taxon>Carangaria incertae sedis</taxon>
        <taxon>Centropomidae</taxon>
        <taxon>Lates</taxon>
    </lineage>
</organism>
<evidence type="ECO:0000256" key="8">
    <source>
        <dbReference type="PROSITE-ProRule" id="PRU00043"/>
    </source>
</evidence>